<reference evidence="2 4" key="2">
    <citation type="journal article" date="2013" name="Nature">
        <title>Insights into bilaterian evolution from three spiralian genomes.</title>
        <authorList>
            <person name="Simakov O."/>
            <person name="Marletaz F."/>
            <person name="Cho S.J."/>
            <person name="Edsinger-Gonzales E."/>
            <person name="Havlak P."/>
            <person name="Hellsten U."/>
            <person name="Kuo D.H."/>
            <person name="Larsson T."/>
            <person name="Lv J."/>
            <person name="Arendt D."/>
            <person name="Savage R."/>
            <person name="Osoegawa K."/>
            <person name="de Jong P."/>
            <person name="Grimwood J."/>
            <person name="Chapman J.A."/>
            <person name="Shapiro H."/>
            <person name="Aerts A."/>
            <person name="Otillar R.P."/>
            <person name="Terry A.Y."/>
            <person name="Boore J.L."/>
            <person name="Grigoriev I.V."/>
            <person name="Lindberg D.R."/>
            <person name="Seaver E.C."/>
            <person name="Weisblat D.A."/>
            <person name="Putnam N.H."/>
            <person name="Rokhsar D.S."/>
        </authorList>
    </citation>
    <scope>NUCLEOTIDE SEQUENCE</scope>
    <source>
        <strain evidence="2 4">I ESC-2004</strain>
    </source>
</reference>
<evidence type="ECO:0000313" key="4">
    <source>
        <dbReference type="Proteomes" id="UP000014760"/>
    </source>
</evidence>
<reference evidence="3" key="3">
    <citation type="submission" date="2015-06" db="UniProtKB">
        <authorList>
            <consortium name="EnsemblMetazoa"/>
        </authorList>
    </citation>
    <scope>IDENTIFICATION</scope>
</reference>
<dbReference type="HOGENOM" id="CLU_698781_0_0_1"/>
<keyword evidence="1" id="KW-0175">Coiled coil</keyword>
<feature type="coiled-coil region" evidence="1">
    <location>
        <begin position="80"/>
        <end position="114"/>
    </location>
</feature>
<dbReference type="AlphaFoldDB" id="R7UGK1"/>
<dbReference type="Proteomes" id="UP000014760">
    <property type="component" value="Unassembled WGS sequence"/>
</dbReference>
<gene>
    <name evidence="2" type="ORF">CAPTEDRAFT_208825</name>
</gene>
<sequence length="395" mass="45533">MLFPVDTEELPPPPVVNLQAPHELHWRKNPPEWVGSIQAAYHDKYTRLADQTCCLQCGAVPCPVDHDADERTRLRDMDFVRNLVDTKRRMEEKMKKMEQDLSQCSEMSRRWTEERKSMEYELKQLRILHERNTEELKSCRNGVKEQAKFKAQIYRLQAEFDKARKERDTLQATVAAQSSEIDRLKGVNIRVTLERDAAEKTVKVFKVQIVESKKKVIKLEKSLSACETEKREAQNCVKVLTTQLAALTQEMRTKKQDHQGAVEEFRESIRVLEEKLVSSENRNRDLETDITGYLAEIESLKTKLAGDKRFFQFVAVKREVNVLKDENISLQHKLKDNNCFTPLPVMKKSGKITVAGSRVNSADIRQTIGKSIDIVGRCSSAQIRPSPPLVDKLIR</sequence>
<protein>
    <submittedName>
        <fullName evidence="2 3">Uncharacterized protein</fullName>
    </submittedName>
</protein>
<dbReference type="EnsemblMetazoa" id="CapteT208825">
    <property type="protein sequence ID" value="CapteP208825"/>
    <property type="gene ID" value="CapteG208825"/>
</dbReference>
<dbReference type="OrthoDB" id="10058798at2759"/>
<accession>R7UGK1</accession>
<dbReference type="Gene3D" id="1.10.287.1490">
    <property type="match status" value="1"/>
</dbReference>
<reference evidence="4" key="1">
    <citation type="submission" date="2012-12" db="EMBL/GenBank/DDBJ databases">
        <authorList>
            <person name="Hellsten U."/>
            <person name="Grimwood J."/>
            <person name="Chapman J.A."/>
            <person name="Shapiro H."/>
            <person name="Aerts A."/>
            <person name="Otillar R.P."/>
            <person name="Terry A.Y."/>
            <person name="Boore J.L."/>
            <person name="Simakov O."/>
            <person name="Marletaz F."/>
            <person name="Cho S.-J."/>
            <person name="Edsinger-Gonzales E."/>
            <person name="Havlak P."/>
            <person name="Kuo D.-H."/>
            <person name="Larsson T."/>
            <person name="Lv J."/>
            <person name="Arendt D."/>
            <person name="Savage R."/>
            <person name="Osoegawa K."/>
            <person name="de Jong P."/>
            <person name="Lindberg D.R."/>
            <person name="Seaver E.C."/>
            <person name="Weisblat D.A."/>
            <person name="Putnam N.H."/>
            <person name="Grigoriev I.V."/>
            <person name="Rokhsar D.S."/>
        </authorList>
    </citation>
    <scope>NUCLEOTIDE SEQUENCE</scope>
    <source>
        <strain evidence="4">I ESC-2004</strain>
    </source>
</reference>
<organism evidence="2">
    <name type="scientific">Capitella teleta</name>
    <name type="common">Polychaete worm</name>
    <dbReference type="NCBI Taxonomy" id="283909"/>
    <lineage>
        <taxon>Eukaryota</taxon>
        <taxon>Metazoa</taxon>
        <taxon>Spiralia</taxon>
        <taxon>Lophotrochozoa</taxon>
        <taxon>Annelida</taxon>
        <taxon>Polychaeta</taxon>
        <taxon>Sedentaria</taxon>
        <taxon>Scolecida</taxon>
        <taxon>Capitellidae</taxon>
        <taxon>Capitella</taxon>
    </lineage>
</organism>
<dbReference type="OMA" id="CYNGRIP"/>
<name>R7UGK1_CAPTE</name>
<proteinExistence type="predicted"/>
<evidence type="ECO:0000256" key="1">
    <source>
        <dbReference type="SAM" id="Coils"/>
    </source>
</evidence>
<feature type="coiled-coil region" evidence="1">
    <location>
        <begin position="230"/>
        <end position="303"/>
    </location>
</feature>
<dbReference type="EMBL" id="KB304086">
    <property type="protein sequence ID" value="ELU02402.1"/>
    <property type="molecule type" value="Genomic_DNA"/>
</dbReference>
<keyword evidence="4" id="KW-1185">Reference proteome</keyword>
<evidence type="ECO:0000313" key="2">
    <source>
        <dbReference type="EMBL" id="ELU02402.1"/>
    </source>
</evidence>
<evidence type="ECO:0000313" key="3">
    <source>
        <dbReference type="EnsemblMetazoa" id="CapteP208825"/>
    </source>
</evidence>
<dbReference type="EMBL" id="AMQN01008840">
    <property type="status" value="NOT_ANNOTATED_CDS"/>
    <property type="molecule type" value="Genomic_DNA"/>
</dbReference>